<feature type="region of interest" description="Disordered" evidence="1">
    <location>
        <begin position="1"/>
        <end position="77"/>
    </location>
</feature>
<reference evidence="2 3" key="1">
    <citation type="journal article" date="2016" name="Genome Biol. Evol.">
        <title>Divergent and convergent evolution of fungal pathogenicity.</title>
        <authorList>
            <person name="Shang Y."/>
            <person name="Xiao G."/>
            <person name="Zheng P."/>
            <person name="Cen K."/>
            <person name="Zhan S."/>
            <person name="Wang C."/>
        </authorList>
    </citation>
    <scope>NUCLEOTIDE SEQUENCE [LARGE SCALE GENOMIC DNA]</scope>
    <source>
        <strain evidence="2 3">RCEF 1005</strain>
    </source>
</reference>
<organism evidence="2 3">
    <name type="scientific">Akanthomyces lecanii RCEF 1005</name>
    <dbReference type="NCBI Taxonomy" id="1081108"/>
    <lineage>
        <taxon>Eukaryota</taxon>
        <taxon>Fungi</taxon>
        <taxon>Dikarya</taxon>
        <taxon>Ascomycota</taxon>
        <taxon>Pezizomycotina</taxon>
        <taxon>Sordariomycetes</taxon>
        <taxon>Hypocreomycetidae</taxon>
        <taxon>Hypocreales</taxon>
        <taxon>Cordycipitaceae</taxon>
        <taxon>Akanthomyces</taxon>
        <taxon>Cordyceps confragosa</taxon>
    </lineage>
</organism>
<dbReference type="OrthoDB" id="5431013at2759"/>
<evidence type="ECO:0000256" key="1">
    <source>
        <dbReference type="SAM" id="MobiDB-lite"/>
    </source>
</evidence>
<sequence length="152" mass="15800">MVGFTASASPSPPSAKTDNGYDSHDGDLPFTNTPVLLIHGHKSPGEAPPNIPPPKEPADDGSGPGPQSRHRTPSEYSDVSFVAPTPIAPASPCSDNGVYSEAQNIDDDLELDILDVGVEIIKGDMSIDKWLEQMTNVGCAGSETTATAELTG</sequence>
<evidence type="ECO:0000313" key="2">
    <source>
        <dbReference type="EMBL" id="OAA67736.1"/>
    </source>
</evidence>
<keyword evidence="3" id="KW-1185">Reference proteome</keyword>
<protein>
    <submittedName>
        <fullName evidence="2">Uncharacterized protein</fullName>
    </submittedName>
</protein>
<feature type="compositionally biased region" description="Pro residues" evidence="1">
    <location>
        <begin position="46"/>
        <end position="55"/>
    </location>
</feature>
<comment type="caution">
    <text evidence="2">The sequence shown here is derived from an EMBL/GenBank/DDBJ whole genome shotgun (WGS) entry which is preliminary data.</text>
</comment>
<dbReference type="AlphaFoldDB" id="A0A167ZNP8"/>
<dbReference type="Proteomes" id="UP000076881">
    <property type="component" value="Unassembled WGS sequence"/>
</dbReference>
<dbReference type="STRING" id="1081108.A0A167ZNP8"/>
<name>A0A167ZNP8_CORDF</name>
<evidence type="ECO:0000313" key="3">
    <source>
        <dbReference type="Proteomes" id="UP000076881"/>
    </source>
</evidence>
<gene>
    <name evidence="2" type="ORF">LEL_10359</name>
</gene>
<proteinExistence type="predicted"/>
<accession>A0A167ZNP8</accession>
<dbReference type="EMBL" id="AZHF01000012">
    <property type="protein sequence ID" value="OAA67736.1"/>
    <property type="molecule type" value="Genomic_DNA"/>
</dbReference>